<proteinExistence type="predicted"/>
<protein>
    <submittedName>
        <fullName evidence="1">Uncharacterized protein</fullName>
    </submittedName>
</protein>
<evidence type="ECO:0000313" key="2">
    <source>
        <dbReference type="Proteomes" id="UP000237647"/>
    </source>
</evidence>
<gene>
    <name evidence="1" type="ORF">B0H98_104167</name>
</gene>
<organism evidence="1 2">
    <name type="scientific">Vreelandella songnenensis</name>
    <dbReference type="NCBI Taxonomy" id="1176243"/>
    <lineage>
        <taxon>Bacteria</taxon>
        <taxon>Pseudomonadati</taxon>
        <taxon>Pseudomonadota</taxon>
        <taxon>Gammaproteobacteria</taxon>
        <taxon>Oceanospirillales</taxon>
        <taxon>Halomonadaceae</taxon>
        <taxon>Vreelandella</taxon>
    </lineage>
</organism>
<evidence type="ECO:0000313" key="1">
    <source>
        <dbReference type="EMBL" id="PRY64863.1"/>
    </source>
</evidence>
<keyword evidence="2" id="KW-1185">Reference proteome</keyword>
<name>A0A2T0V3W7_9GAMM</name>
<reference evidence="1 2" key="1">
    <citation type="submission" date="2018-03" db="EMBL/GenBank/DDBJ databases">
        <title>Genomic Encyclopedia of Type Strains, Phase III (KMG-III): the genomes of soil and plant-associated and newly described type strains.</title>
        <authorList>
            <person name="Whitman W."/>
        </authorList>
    </citation>
    <scope>NUCLEOTIDE SEQUENCE [LARGE SCALE GENOMIC DNA]</scope>
    <source>
        <strain evidence="1 2">CGMCC 1.12152</strain>
    </source>
</reference>
<dbReference type="EMBL" id="PVTK01000004">
    <property type="protein sequence ID" value="PRY64863.1"/>
    <property type="molecule type" value="Genomic_DNA"/>
</dbReference>
<sequence>MVLALGSIDVDTSMRCHSVNVGFKRRGIHKY</sequence>
<dbReference type="Proteomes" id="UP000237647">
    <property type="component" value="Unassembled WGS sequence"/>
</dbReference>
<dbReference type="AlphaFoldDB" id="A0A2T0V3W7"/>
<accession>A0A2T0V3W7</accession>
<comment type="caution">
    <text evidence="1">The sequence shown here is derived from an EMBL/GenBank/DDBJ whole genome shotgun (WGS) entry which is preliminary data.</text>
</comment>